<dbReference type="GO" id="GO:0016887">
    <property type="term" value="F:ATP hydrolysis activity"/>
    <property type="evidence" value="ECO:0007669"/>
    <property type="project" value="InterPro"/>
</dbReference>
<dbReference type="SMART" id="SM00382">
    <property type="entry name" value="AAA"/>
    <property type="match status" value="1"/>
</dbReference>
<keyword evidence="13" id="KW-1185">Reference proteome</keyword>
<dbReference type="InterPro" id="IPR011527">
    <property type="entry name" value="ABC1_TM_dom"/>
</dbReference>
<name>A0A1D3TPC0_9FIRM</name>
<feature type="transmembrane region" description="Helical" evidence="9">
    <location>
        <begin position="158"/>
        <end position="179"/>
    </location>
</feature>
<feature type="domain" description="ABC transporter" evidence="10">
    <location>
        <begin position="352"/>
        <end position="587"/>
    </location>
</feature>
<dbReference type="GO" id="GO:0005886">
    <property type="term" value="C:plasma membrane"/>
    <property type="evidence" value="ECO:0007669"/>
    <property type="project" value="UniProtKB-SubCell"/>
</dbReference>
<dbReference type="PANTHER" id="PTHR43394:SF1">
    <property type="entry name" value="ATP-BINDING CASSETTE SUB-FAMILY B MEMBER 10, MITOCHONDRIAL"/>
    <property type="match status" value="1"/>
</dbReference>
<dbReference type="Proteomes" id="UP000199315">
    <property type="component" value="Unassembled WGS sequence"/>
</dbReference>
<evidence type="ECO:0000256" key="4">
    <source>
        <dbReference type="ARBA" id="ARBA00022692"/>
    </source>
</evidence>
<dbReference type="InterPro" id="IPR003593">
    <property type="entry name" value="AAA+_ATPase"/>
</dbReference>
<feature type="transmembrane region" description="Helical" evidence="9">
    <location>
        <begin position="53"/>
        <end position="74"/>
    </location>
</feature>
<dbReference type="InterPro" id="IPR027417">
    <property type="entry name" value="P-loop_NTPase"/>
</dbReference>
<accession>A0A1D3TPC0</accession>
<dbReference type="InterPro" id="IPR036640">
    <property type="entry name" value="ABC1_TM_sf"/>
</dbReference>
<dbReference type="SUPFAM" id="SSF90123">
    <property type="entry name" value="ABC transporter transmembrane region"/>
    <property type="match status" value="1"/>
</dbReference>
<feature type="transmembrane region" description="Helical" evidence="9">
    <location>
        <begin position="239"/>
        <end position="260"/>
    </location>
</feature>
<evidence type="ECO:0000256" key="5">
    <source>
        <dbReference type="ARBA" id="ARBA00022741"/>
    </source>
</evidence>
<keyword evidence="8 9" id="KW-0472">Membrane</keyword>
<keyword evidence="4 9" id="KW-0812">Transmembrane</keyword>
<dbReference type="Gene3D" id="3.40.50.300">
    <property type="entry name" value="P-loop containing nucleotide triphosphate hydrolases"/>
    <property type="match status" value="1"/>
</dbReference>
<feature type="transmembrane region" description="Helical" evidence="9">
    <location>
        <begin position="272"/>
        <end position="297"/>
    </location>
</feature>
<evidence type="ECO:0000256" key="1">
    <source>
        <dbReference type="ARBA" id="ARBA00004651"/>
    </source>
</evidence>
<gene>
    <name evidence="12" type="ORF">SAMN05421730_1001434</name>
</gene>
<dbReference type="CDD" id="cd18548">
    <property type="entry name" value="ABC_6TM_Tm287_like"/>
    <property type="match status" value="1"/>
</dbReference>
<keyword evidence="5" id="KW-0547">Nucleotide-binding</keyword>
<dbReference type="PROSITE" id="PS00211">
    <property type="entry name" value="ABC_TRANSPORTER_1"/>
    <property type="match status" value="1"/>
</dbReference>
<evidence type="ECO:0000256" key="7">
    <source>
        <dbReference type="ARBA" id="ARBA00022989"/>
    </source>
</evidence>
<dbReference type="AlphaFoldDB" id="A0A1D3TPC0"/>
<keyword evidence="7 9" id="KW-1133">Transmembrane helix</keyword>
<evidence type="ECO:0000256" key="3">
    <source>
        <dbReference type="ARBA" id="ARBA00022475"/>
    </source>
</evidence>
<dbReference type="InterPro" id="IPR017871">
    <property type="entry name" value="ABC_transporter-like_CS"/>
</dbReference>
<evidence type="ECO:0000313" key="13">
    <source>
        <dbReference type="Proteomes" id="UP000199315"/>
    </source>
</evidence>
<feature type="domain" description="ABC transmembrane type-1" evidence="11">
    <location>
        <begin position="17"/>
        <end position="299"/>
    </location>
</feature>
<comment type="subcellular location">
    <subcellularLocation>
        <location evidence="1">Cell membrane</location>
        <topology evidence="1">Multi-pass membrane protein</topology>
    </subcellularLocation>
</comment>
<dbReference type="GO" id="GO:0005524">
    <property type="term" value="F:ATP binding"/>
    <property type="evidence" value="ECO:0007669"/>
    <property type="project" value="UniProtKB-KW"/>
</dbReference>
<keyword evidence="2" id="KW-0813">Transport</keyword>
<dbReference type="FunFam" id="3.40.50.300:FF:000221">
    <property type="entry name" value="Multidrug ABC transporter ATP-binding protein"/>
    <property type="match status" value="1"/>
</dbReference>
<dbReference type="PANTHER" id="PTHR43394">
    <property type="entry name" value="ATP-DEPENDENT PERMEASE MDL1, MITOCHONDRIAL"/>
    <property type="match status" value="1"/>
</dbReference>
<evidence type="ECO:0000259" key="11">
    <source>
        <dbReference type="PROSITE" id="PS50929"/>
    </source>
</evidence>
<dbReference type="STRING" id="1619234.SAMN05421730_1001434"/>
<dbReference type="InterPro" id="IPR039421">
    <property type="entry name" value="Type_1_exporter"/>
</dbReference>
<dbReference type="PROSITE" id="PS50929">
    <property type="entry name" value="ABC_TM1F"/>
    <property type="match status" value="1"/>
</dbReference>
<dbReference type="InterPro" id="IPR003439">
    <property type="entry name" value="ABC_transporter-like_ATP-bd"/>
</dbReference>
<evidence type="ECO:0000256" key="9">
    <source>
        <dbReference type="SAM" id="Phobius"/>
    </source>
</evidence>
<evidence type="ECO:0000313" key="12">
    <source>
        <dbReference type="EMBL" id="SCP95259.1"/>
    </source>
</evidence>
<reference evidence="12 13" key="1">
    <citation type="submission" date="2016-09" db="EMBL/GenBank/DDBJ databases">
        <authorList>
            <person name="Capua I."/>
            <person name="De Benedictis P."/>
            <person name="Joannis T."/>
            <person name="Lombin L.H."/>
            <person name="Cattoli G."/>
        </authorList>
    </citation>
    <scope>NUCLEOTIDE SEQUENCE [LARGE SCALE GENOMIC DNA]</scope>
    <source>
        <strain evidence="12 13">GluBS11</strain>
    </source>
</reference>
<evidence type="ECO:0000256" key="8">
    <source>
        <dbReference type="ARBA" id="ARBA00023136"/>
    </source>
</evidence>
<organism evidence="12 13">
    <name type="scientific">Anaerobium acetethylicum</name>
    <dbReference type="NCBI Taxonomy" id="1619234"/>
    <lineage>
        <taxon>Bacteria</taxon>
        <taxon>Bacillati</taxon>
        <taxon>Bacillota</taxon>
        <taxon>Clostridia</taxon>
        <taxon>Lachnospirales</taxon>
        <taxon>Lachnospiraceae</taxon>
        <taxon>Anaerobium</taxon>
    </lineage>
</organism>
<sequence length="596" mass="65460">MMRYLIKYLKKYWKELIIGPSFKLAEAVLELMLPLYMAKIIDVGVASGDRNYIIGMGGKMAAIALTGVCCALVCQYTASKVSQGFGTDLRNAMFSHVAMLSNTELDRFGTASLVNRITSDVNQVQLGVAMLIRLVIRAPFLCIGGVVMAVSLDVELSVIIMTVLPVFILILAVTMIKTVPLYRQVQRKLDQLTLVIRENLSGVRVILAFAKKSDESRRFTAVNEEYSRTAIRVGSISSLLNPMTTLVMNLSIAAVIWFGGIRVNAGAIQTGAVIAFINYLTMILAALIVISQLVVLYTRAFASLGRIAEVLDAKPSILDPESPENLCLGESEMETVSYAETEKQGRVMEPVLEFRNVSMTYAGGSEYALKNISFSVRRGETIGIIGGTGSGKSTLVNMIPRFYDADEGKVLICGKDVRDFKKKDLVDRIGVVPQKAVLFSGTIAENIRWGKEHATQPEILQAAATAQAAEFIERLPGGYETIVSRGGVNLSGGQRQRLAIARALVKEPEILILDDSFNALDYATERALRDALKEKTDRMTCFVVSQRTNTMKEADRIIVMNDGEAAGIGTHEELYRSCEIYREICDLQPQEEGVDQ</sequence>
<proteinExistence type="predicted"/>
<dbReference type="Pfam" id="PF00005">
    <property type="entry name" value="ABC_tran"/>
    <property type="match status" value="1"/>
</dbReference>
<dbReference type="GO" id="GO:0015421">
    <property type="term" value="F:ABC-type oligopeptide transporter activity"/>
    <property type="evidence" value="ECO:0007669"/>
    <property type="project" value="TreeGrafter"/>
</dbReference>
<feature type="transmembrane region" description="Helical" evidence="9">
    <location>
        <begin position="134"/>
        <end position="152"/>
    </location>
</feature>
<dbReference type="SUPFAM" id="SSF52540">
    <property type="entry name" value="P-loop containing nucleoside triphosphate hydrolases"/>
    <property type="match status" value="1"/>
</dbReference>
<protein>
    <submittedName>
        <fullName evidence="12">ATP-binding cassette, subfamily B</fullName>
    </submittedName>
</protein>
<dbReference type="Pfam" id="PF00664">
    <property type="entry name" value="ABC_membrane"/>
    <property type="match status" value="1"/>
</dbReference>
<evidence type="ECO:0000256" key="6">
    <source>
        <dbReference type="ARBA" id="ARBA00022840"/>
    </source>
</evidence>
<evidence type="ECO:0000259" key="10">
    <source>
        <dbReference type="PROSITE" id="PS50893"/>
    </source>
</evidence>
<dbReference type="EMBL" id="FMKA01000001">
    <property type="protein sequence ID" value="SCP95259.1"/>
    <property type="molecule type" value="Genomic_DNA"/>
</dbReference>
<dbReference type="Gene3D" id="1.20.1560.10">
    <property type="entry name" value="ABC transporter type 1, transmembrane domain"/>
    <property type="match status" value="1"/>
</dbReference>
<dbReference type="PROSITE" id="PS50893">
    <property type="entry name" value="ABC_TRANSPORTER_2"/>
    <property type="match status" value="1"/>
</dbReference>
<keyword evidence="6 12" id="KW-0067">ATP-binding</keyword>
<evidence type="ECO:0000256" key="2">
    <source>
        <dbReference type="ARBA" id="ARBA00022448"/>
    </source>
</evidence>
<keyword evidence="3" id="KW-1003">Cell membrane</keyword>